<evidence type="ECO:0000313" key="1">
    <source>
        <dbReference type="EMBL" id="AKE98811.1"/>
    </source>
</evidence>
<proteinExistence type="predicted"/>
<dbReference type="EMBL" id="KP714733">
    <property type="protein sequence ID" value="AKE98811.1"/>
    <property type="molecule type" value="Genomic_DNA"/>
</dbReference>
<dbReference type="AlphaFoldDB" id="A0A0F6VXN4"/>
<name>A0A0F6VXN4_BANFU</name>
<keyword evidence="1" id="KW-0934">Plastid</keyword>
<gene>
    <name evidence="1" type="primary">orf263</name>
    <name evidence="1" type="ORF">BafuCp022</name>
</gene>
<reference evidence="1" key="1">
    <citation type="submission" date="2015-01" db="EMBL/GenBank/DDBJ databases">
        <title>The complete plastid genome of Bangia fuscopurpurea (Dillwyn) Lyngbye revealed ancestral gene repertoire and highly conserved synteny among genera of Bangiales (Rhodophyta).</title>
        <authorList>
            <person name="Cao M."/>
            <person name="Bi G."/>
            <person name="Mao Y."/>
            <person name="Kong F."/>
        </authorList>
    </citation>
    <scope>NUCLEOTIDE SEQUENCE</scope>
</reference>
<sequence>MLIPVLTRYSRIISEMHWLCSYPITFNTSLHQQAINYSSHNIYTNIMDCQVFQDNSLIE</sequence>
<protein>
    <submittedName>
        <fullName evidence="1">Uncharacterized protein</fullName>
    </submittedName>
</protein>
<organism evidence="1">
    <name type="scientific">Bangia fuscopurpurea</name>
    <name type="common">Red alga</name>
    <name type="synonym">Conferva fuscopurpurea</name>
    <dbReference type="NCBI Taxonomy" id="101920"/>
    <lineage>
        <taxon>Eukaryota</taxon>
        <taxon>Rhodophyta</taxon>
        <taxon>Bangiophyceae</taxon>
        <taxon>Bangiales</taxon>
        <taxon>Bangiaceae</taxon>
        <taxon>Bangia</taxon>
    </lineage>
</organism>
<accession>A0A0F6VXN4</accession>
<geneLocation type="plastid" evidence="1"/>